<dbReference type="InterPro" id="IPR038109">
    <property type="entry name" value="DNA_bind_recomb_sf"/>
</dbReference>
<dbReference type="EMBL" id="VSSQ01010779">
    <property type="protein sequence ID" value="MPM45201.1"/>
    <property type="molecule type" value="Genomic_DNA"/>
</dbReference>
<comment type="caution">
    <text evidence="5">The sequence shown here is derived from an EMBL/GenBank/DDBJ whole genome shotgun (WGS) entry which is preliminary data.</text>
</comment>
<evidence type="ECO:0000256" key="3">
    <source>
        <dbReference type="ARBA" id="ARBA00023172"/>
    </source>
</evidence>
<proteinExistence type="predicted"/>
<dbReference type="AlphaFoldDB" id="A0A644ZZ29"/>
<evidence type="ECO:0000256" key="1">
    <source>
        <dbReference type="ARBA" id="ARBA00022908"/>
    </source>
</evidence>
<dbReference type="CDD" id="cd03768">
    <property type="entry name" value="SR_ResInv"/>
    <property type="match status" value="1"/>
</dbReference>
<organism evidence="5">
    <name type="scientific">bioreactor metagenome</name>
    <dbReference type="NCBI Taxonomy" id="1076179"/>
    <lineage>
        <taxon>unclassified sequences</taxon>
        <taxon>metagenomes</taxon>
        <taxon>ecological metagenomes</taxon>
    </lineage>
</organism>
<dbReference type="SUPFAM" id="SSF53041">
    <property type="entry name" value="Resolvase-like"/>
    <property type="match status" value="1"/>
</dbReference>
<dbReference type="InterPro" id="IPR006119">
    <property type="entry name" value="Resolv_N"/>
</dbReference>
<dbReference type="InterPro" id="IPR006118">
    <property type="entry name" value="Recombinase_CS"/>
</dbReference>
<dbReference type="InterPro" id="IPR050639">
    <property type="entry name" value="SSR_resolvase"/>
</dbReference>
<keyword evidence="1" id="KW-0229">DNA integration</keyword>
<name>A0A644ZZ29_9ZZZZ</name>
<feature type="domain" description="Resolvase/invertase-type recombinase catalytic" evidence="4">
    <location>
        <begin position="13"/>
        <end position="165"/>
    </location>
</feature>
<dbReference type="PROSITE" id="PS00397">
    <property type="entry name" value="RECOMBINASES_1"/>
    <property type="match status" value="1"/>
</dbReference>
<dbReference type="InterPro" id="IPR036162">
    <property type="entry name" value="Resolvase-like_N_sf"/>
</dbReference>
<protein>
    <recommendedName>
        <fullName evidence="4">Resolvase/invertase-type recombinase catalytic domain-containing protein</fullName>
    </recommendedName>
</protein>
<dbReference type="PROSITE" id="PS51736">
    <property type="entry name" value="RECOMBINASES_3"/>
    <property type="match status" value="1"/>
</dbReference>
<evidence type="ECO:0000259" key="4">
    <source>
        <dbReference type="PROSITE" id="PS51736"/>
    </source>
</evidence>
<dbReference type="GO" id="GO:0000150">
    <property type="term" value="F:DNA strand exchange activity"/>
    <property type="evidence" value="ECO:0007669"/>
    <property type="project" value="InterPro"/>
</dbReference>
<dbReference type="Gene3D" id="3.40.50.1390">
    <property type="entry name" value="Resolvase, N-terminal catalytic domain"/>
    <property type="match status" value="1"/>
</dbReference>
<gene>
    <name evidence="5" type="ORF">SDC9_91887</name>
</gene>
<accession>A0A644ZZ29</accession>
<dbReference type="Gene3D" id="3.90.1750.20">
    <property type="entry name" value="Putative Large Serine Recombinase, Chain B, Domain 2"/>
    <property type="match status" value="1"/>
</dbReference>
<dbReference type="Pfam" id="PF07508">
    <property type="entry name" value="Recombinase"/>
    <property type="match status" value="1"/>
</dbReference>
<dbReference type="PANTHER" id="PTHR30461">
    <property type="entry name" value="DNA-INVERTASE FROM LAMBDOID PROPHAGE"/>
    <property type="match status" value="1"/>
</dbReference>
<dbReference type="InterPro" id="IPR011109">
    <property type="entry name" value="DNA_bind_recombinase_dom"/>
</dbReference>
<dbReference type="Pfam" id="PF00239">
    <property type="entry name" value="Resolvase"/>
    <property type="match status" value="1"/>
</dbReference>
<dbReference type="GO" id="GO:0003677">
    <property type="term" value="F:DNA binding"/>
    <property type="evidence" value="ECO:0007669"/>
    <property type="project" value="UniProtKB-KW"/>
</dbReference>
<keyword evidence="2" id="KW-0238">DNA-binding</keyword>
<sequence>MIRKGTMENGEKKAILYIRVSTADQAEHGVSLDAQAKRLSAYAVACGLEIAAILREEAISGTVPLADRPEGRKVVQAVSSGQVRHVIALKLDRLFRSAVDALATTAEWDKKGIALHLVDMGGQSLNTGSAMGRMMLTMMAGFAQFERDLTAERTTAALAHKKATGAAYSPTPYGKTREGDSLIDNHEEQGVLSTIRGWREKGFSLRGIAERLNGEGVATKQGRTWHASTVRYILEHSM</sequence>
<dbReference type="GO" id="GO:0015074">
    <property type="term" value="P:DNA integration"/>
    <property type="evidence" value="ECO:0007669"/>
    <property type="project" value="UniProtKB-KW"/>
</dbReference>
<evidence type="ECO:0000256" key="2">
    <source>
        <dbReference type="ARBA" id="ARBA00023125"/>
    </source>
</evidence>
<reference evidence="5" key="1">
    <citation type="submission" date="2019-08" db="EMBL/GenBank/DDBJ databases">
        <authorList>
            <person name="Kucharzyk K."/>
            <person name="Murdoch R.W."/>
            <person name="Higgins S."/>
            <person name="Loffler F."/>
        </authorList>
    </citation>
    <scope>NUCLEOTIDE SEQUENCE</scope>
</reference>
<dbReference type="PANTHER" id="PTHR30461:SF23">
    <property type="entry name" value="DNA RECOMBINASE-RELATED"/>
    <property type="match status" value="1"/>
</dbReference>
<keyword evidence="3" id="KW-0233">DNA recombination</keyword>
<dbReference type="SMART" id="SM00857">
    <property type="entry name" value="Resolvase"/>
    <property type="match status" value="1"/>
</dbReference>
<evidence type="ECO:0000313" key="5">
    <source>
        <dbReference type="EMBL" id="MPM45201.1"/>
    </source>
</evidence>